<sequence length="429" mass="48904">MKQKYQGNTRVKRAQLQALRREFEVLQMRKGETVSEFFSRTLTIANKLKANGEDKGNAGVVEKILRSMTPQFNYTRLQKKHGVASNPQLSISESLVVSHMCIFLIRLEPSLMIKACLAYYWALVKSPRPTDPLFFVEAVKDDKWRLAMDAEMQAIAKNNTWELVELPNGSKKIGVKWVYKTKLDENGEVSKYKARLVEGKVLIVSLYVDDLIFTGNDELLFAEFKRSMQLEFDMTDLGKMKFFLGLERILRYVRGTIDFGIFYSKEGGDELTAYTDSDYAGDLDDRKSTSGYVFLFNTVAVSWCSKKQPVVSLSTTEAEFIAASFCACQAIWIKRILKVLDSSQDECCVVMCDNSSSIKLSKNPVMHGRSKHIDVRFHFLRDLTRAGTVKMEFCSTKDQLADVMTKPLKHEDFVKQREALGICSKAFIN</sequence>
<evidence type="ECO:0000313" key="3">
    <source>
        <dbReference type="Proteomes" id="UP001159364"/>
    </source>
</evidence>
<dbReference type="Pfam" id="PF14223">
    <property type="entry name" value="Retrotran_gag_2"/>
    <property type="match status" value="1"/>
</dbReference>
<evidence type="ECO:0000259" key="1">
    <source>
        <dbReference type="Pfam" id="PF07727"/>
    </source>
</evidence>
<gene>
    <name evidence="2" type="ORF">K2173_014885</name>
</gene>
<organism evidence="2 3">
    <name type="scientific">Erythroxylum novogranatense</name>
    <dbReference type="NCBI Taxonomy" id="1862640"/>
    <lineage>
        <taxon>Eukaryota</taxon>
        <taxon>Viridiplantae</taxon>
        <taxon>Streptophyta</taxon>
        <taxon>Embryophyta</taxon>
        <taxon>Tracheophyta</taxon>
        <taxon>Spermatophyta</taxon>
        <taxon>Magnoliopsida</taxon>
        <taxon>eudicotyledons</taxon>
        <taxon>Gunneridae</taxon>
        <taxon>Pentapetalae</taxon>
        <taxon>rosids</taxon>
        <taxon>fabids</taxon>
        <taxon>Malpighiales</taxon>
        <taxon>Erythroxylaceae</taxon>
        <taxon>Erythroxylum</taxon>
    </lineage>
</organism>
<name>A0AAV8TGA4_9ROSI</name>
<proteinExistence type="predicted"/>
<dbReference type="Pfam" id="PF07727">
    <property type="entry name" value="RVT_2"/>
    <property type="match status" value="2"/>
</dbReference>
<dbReference type="SUPFAM" id="SSF56672">
    <property type="entry name" value="DNA/RNA polymerases"/>
    <property type="match status" value="1"/>
</dbReference>
<feature type="domain" description="Reverse transcriptase Ty1/copia-type" evidence="1">
    <location>
        <begin position="199"/>
        <end position="247"/>
    </location>
</feature>
<dbReference type="EMBL" id="JAIWQS010000005">
    <property type="protein sequence ID" value="KAJ8765763.1"/>
    <property type="molecule type" value="Genomic_DNA"/>
</dbReference>
<dbReference type="InterPro" id="IPR013103">
    <property type="entry name" value="RVT_2"/>
</dbReference>
<dbReference type="PANTHER" id="PTHR11439">
    <property type="entry name" value="GAG-POL-RELATED RETROTRANSPOSON"/>
    <property type="match status" value="1"/>
</dbReference>
<comment type="caution">
    <text evidence="2">The sequence shown here is derived from an EMBL/GenBank/DDBJ whole genome shotgun (WGS) entry which is preliminary data.</text>
</comment>
<reference evidence="2 3" key="1">
    <citation type="submission" date="2021-09" db="EMBL/GenBank/DDBJ databases">
        <title>Genomic insights and catalytic innovation underlie evolution of tropane alkaloids biosynthesis.</title>
        <authorList>
            <person name="Wang Y.-J."/>
            <person name="Tian T."/>
            <person name="Huang J.-P."/>
            <person name="Huang S.-X."/>
        </authorList>
    </citation>
    <scope>NUCLEOTIDE SEQUENCE [LARGE SCALE GENOMIC DNA]</scope>
    <source>
        <strain evidence="2">KIB-2018</strain>
        <tissue evidence="2">Leaf</tissue>
    </source>
</reference>
<dbReference type="InterPro" id="IPR043502">
    <property type="entry name" value="DNA/RNA_pol_sf"/>
</dbReference>
<dbReference type="PANTHER" id="PTHR11439:SF517">
    <property type="entry name" value="CYSTEINE-RICH RLK (RECEPTOR-LIKE PROTEIN KINASE) 8"/>
    <property type="match status" value="1"/>
</dbReference>
<accession>A0AAV8TGA4</accession>
<feature type="domain" description="Reverse transcriptase Ty1/copia-type" evidence="1">
    <location>
        <begin position="158"/>
        <end position="197"/>
    </location>
</feature>
<dbReference type="Proteomes" id="UP001159364">
    <property type="component" value="Linkage Group LG05"/>
</dbReference>
<dbReference type="CDD" id="cd09272">
    <property type="entry name" value="RNase_HI_RT_Ty1"/>
    <property type="match status" value="1"/>
</dbReference>
<keyword evidence="3" id="KW-1185">Reference proteome</keyword>
<evidence type="ECO:0000313" key="2">
    <source>
        <dbReference type="EMBL" id="KAJ8765763.1"/>
    </source>
</evidence>
<dbReference type="AlphaFoldDB" id="A0AAV8TGA4"/>
<protein>
    <recommendedName>
        <fullName evidence="1">Reverse transcriptase Ty1/copia-type domain-containing protein</fullName>
    </recommendedName>
</protein>